<feature type="domain" description="Dynein heavy chain linker" evidence="1">
    <location>
        <begin position="5"/>
        <end position="138"/>
    </location>
</feature>
<accession>Q4RCQ3</accession>
<sequence length="140" mass="16291">RFGILEEVKVELRLKQLLWESVQEWDSLHNGWRKSKLQLLDVDQIRSQIMKYDKYVSQLEEGLPKNSVVSGLKDKMEVTRRTLPVIADLRHLSVDQESWKTLETVLETSLDVETLTLSFLEEADIISHAKTIQEVTKQLS</sequence>
<evidence type="ECO:0000259" key="1">
    <source>
        <dbReference type="Pfam" id="PF08393"/>
    </source>
</evidence>
<dbReference type="GO" id="GO:0008569">
    <property type="term" value="F:minus-end-directed microtubule motor activity"/>
    <property type="evidence" value="ECO:0007669"/>
    <property type="project" value="TreeGrafter"/>
</dbReference>
<dbReference type="PANTHER" id="PTHR10676:SF339">
    <property type="entry name" value="DYNEIN AXONEMAL HEAVY CHAIN 6"/>
    <property type="match status" value="1"/>
</dbReference>
<protein>
    <submittedName>
        <fullName evidence="2">(spotted green pufferfish) hypothetical protein</fullName>
    </submittedName>
</protein>
<dbReference type="InterPro" id="IPR013602">
    <property type="entry name" value="Dynein_heavy_linker"/>
</dbReference>
<dbReference type="EMBL" id="CAAE01018306">
    <property type="protein sequence ID" value="CAG13830.1"/>
    <property type="molecule type" value="Genomic_DNA"/>
</dbReference>
<feature type="non-terminal residue" evidence="2">
    <location>
        <position position="1"/>
    </location>
</feature>
<dbReference type="OrthoDB" id="5593012at2759"/>
<comment type="caution">
    <text evidence="2">The sequence shown here is derived from an EMBL/GenBank/DDBJ whole genome shotgun (WGS) entry which is preliminary data.</text>
</comment>
<dbReference type="AlphaFoldDB" id="Q4RCQ3"/>
<evidence type="ECO:0000313" key="2">
    <source>
        <dbReference type="EMBL" id="CAG13830.1"/>
    </source>
</evidence>
<reference evidence="2" key="1">
    <citation type="journal article" date="2004" name="Nature">
        <title>Genome duplication in the teleost fish Tetraodon nigroviridis reveals the early vertebrate proto-karyotype.</title>
        <authorList>
            <person name="Jaillon O."/>
            <person name="Aury J.-M."/>
            <person name="Brunet F."/>
            <person name="Petit J.-L."/>
            <person name="Stange-Thomann N."/>
            <person name="Mauceli E."/>
            <person name="Bouneau L."/>
            <person name="Fischer C."/>
            <person name="Ozouf-Costaz C."/>
            <person name="Bernot A."/>
            <person name="Nicaud S."/>
            <person name="Jaffe D."/>
            <person name="Fisher S."/>
            <person name="Lutfalla G."/>
            <person name="Dossat C."/>
            <person name="Segurens B."/>
            <person name="Dasilva C."/>
            <person name="Salanoubat M."/>
            <person name="Levy M."/>
            <person name="Boudet N."/>
            <person name="Castellano S."/>
            <person name="Anthouard V."/>
            <person name="Jubin C."/>
            <person name="Castelli V."/>
            <person name="Katinka M."/>
            <person name="Vacherie B."/>
            <person name="Biemont C."/>
            <person name="Skalli Z."/>
            <person name="Cattolico L."/>
            <person name="Poulain J."/>
            <person name="De Berardinis V."/>
            <person name="Cruaud C."/>
            <person name="Duprat S."/>
            <person name="Brottier P."/>
            <person name="Coutanceau J.-P."/>
            <person name="Gouzy J."/>
            <person name="Parra G."/>
            <person name="Lardier G."/>
            <person name="Chapple C."/>
            <person name="McKernan K.J."/>
            <person name="McEwan P."/>
            <person name="Bosak S."/>
            <person name="Kellis M."/>
            <person name="Volff J.-N."/>
            <person name="Guigo R."/>
            <person name="Zody M.C."/>
            <person name="Mesirov J."/>
            <person name="Lindblad-Toh K."/>
            <person name="Birren B."/>
            <person name="Nusbaum C."/>
            <person name="Kahn D."/>
            <person name="Robinson-Rechavi M."/>
            <person name="Laudet V."/>
            <person name="Schachter V."/>
            <person name="Quetier F."/>
            <person name="Saurin W."/>
            <person name="Scarpelli C."/>
            <person name="Wincker P."/>
            <person name="Lander E.S."/>
            <person name="Weissenbach J."/>
            <person name="Roest Crollius H."/>
        </authorList>
    </citation>
    <scope>NUCLEOTIDE SEQUENCE [LARGE SCALE GENOMIC DNA]</scope>
</reference>
<dbReference type="KEGG" id="tng:GSTEN00036272G001"/>
<dbReference type="Pfam" id="PF08393">
    <property type="entry name" value="DHC_N2"/>
    <property type="match status" value="1"/>
</dbReference>
<name>Q4RCQ3_TETNG</name>
<feature type="non-terminal residue" evidence="2">
    <location>
        <position position="140"/>
    </location>
</feature>
<organism evidence="2">
    <name type="scientific">Tetraodon nigroviridis</name>
    <name type="common">Spotted green pufferfish</name>
    <name type="synonym">Chelonodon nigroviridis</name>
    <dbReference type="NCBI Taxonomy" id="99883"/>
    <lineage>
        <taxon>Eukaryota</taxon>
        <taxon>Metazoa</taxon>
        <taxon>Chordata</taxon>
        <taxon>Craniata</taxon>
        <taxon>Vertebrata</taxon>
        <taxon>Euteleostomi</taxon>
        <taxon>Actinopterygii</taxon>
        <taxon>Neopterygii</taxon>
        <taxon>Teleostei</taxon>
        <taxon>Neoteleostei</taxon>
        <taxon>Acanthomorphata</taxon>
        <taxon>Eupercaria</taxon>
        <taxon>Tetraodontiformes</taxon>
        <taxon>Tetradontoidea</taxon>
        <taxon>Tetraodontidae</taxon>
        <taxon>Tetraodon</taxon>
    </lineage>
</organism>
<dbReference type="GO" id="GO:0051959">
    <property type="term" value="F:dynein light intermediate chain binding"/>
    <property type="evidence" value="ECO:0007669"/>
    <property type="project" value="InterPro"/>
</dbReference>
<dbReference type="InterPro" id="IPR026983">
    <property type="entry name" value="DHC"/>
</dbReference>
<reference evidence="2" key="2">
    <citation type="submission" date="2004-02" db="EMBL/GenBank/DDBJ databases">
        <authorList>
            <consortium name="Genoscope"/>
            <consortium name="Whitehead Institute Centre for Genome Research"/>
        </authorList>
    </citation>
    <scope>NUCLEOTIDE SEQUENCE</scope>
</reference>
<dbReference type="GO" id="GO:0045505">
    <property type="term" value="F:dynein intermediate chain binding"/>
    <property type="evidence" value="ECO:0007669"/>
    <property type="project" value="InterPro"/>
</dbReference>
<dbReference type="GO" id="GO:0030286">
    <property type="term" value="C:dynein complex"/>
    <property type="evidence" value="ECO:0007669"/>
    <property type="project" value="InterPro"/>
</dbReference>
<gene>
    <name evidence="2" type="ORF">GSTENG00036272001</name>
</gene>
<proteinExistence type="predicted"/>
<dbReference type="GO" id="GO:0097729">
    <property type="term" value="C:9+2 motile cilium"/>
    <property type="evidence" value="ECO:0007669"/>
    <property type="project" value="TreeGrafter"/>
</dbReference>
<dbReference type="PANTHER" id="PTHR10676">
    <property type="entry name" value="DYNEIN HEAVY CHAIN FAMILY PROTEIN"/>
    <property type="match status" value="1"/>
</dbReference>
<dbReference type="GO" id="GO:0060294">
    <property type="term" value="P:cilium movement involved in cell motility"/>
    <property type="evidence" value="ECO:0007669"/>
    <property type="project" value="TreeGrafter"/>
</dbReference>